<dbReference type="InterPro" id="IPR050950">
    <property type="entry name" value="HTH-type_LysR_regulators"/>
</dbReference>
<dbReference type="Proteomes" id="UP000054624">
    <property type="component" value="Unassembled WGS sequence"/>
</dbReference>
<dbReference type="SUPFAM" id="SSF53850">
    <property type="entry name" value="Periplasmic binding protein-like II"/>
    <property type="match status" value="1"/>
</dbReference>
<organism evidence="6 7">
    <name type="scientific">Caballeronia temeraria</name>
    <dbReference type="NCBI Taxonomy" id="1777137"/>
    <lineage>
        <taxon>Bacteria</taxon>
        <taxon>Pseudomonadati</taxon>
        <taxon>Pseudomonadota</taxon>
        <taxon>Betaproteobacteria</taxon>
        <taxon>Burkholderiales</taxon>
        <taxon>Burkholderiaceae</taxon>
        <taxon>Caballeronia</taxon>
    </lineage>
</organism>
<keyword evidence="4" id="KW-0804">Transcription</keyword>
<dbReference type="AlphaFoldDB" id="A0A157ZRY2"/>
<dbReference type="SUPFAM" id="SSF46785">
    <property type="entry name" value="Winged helix' DNA-binding domain"/>
    <property type="match status" value="1"/>
</dbReference>
<dbReference type="InterPro" id="IPR036390">
    <property type="entry name" value="WH_DNA-bd_sf"/>
</dbReference>
<evidence type="ECO:0000259" key="5">
    <source>
        <dbReference type="PROSITE" id="PS50931"/>
    </source>
</evidence>
<proteinExistence type="inferred from homology"/>
<dbReference type="RefSeq" id="WP_061159071.1">
    <property type="nucleotide sequence ID" value="NZ_FCOI02000003.1"/>
</dbReference>
<dbReference type="STRING" id="1777137.AWB76_01074"/>
<dbReference type="PANTHER" id="PTHR30419">
    <property type="entry name" value="HTH-TYPE TRANSCRIPTIONAL REGULATOR YBHD"/>
    <property type="match status" value="1"/>
</dbReference>
<evidence type="ECO:0000256" key="2">
    <source>
        <dbReference type="ARBA" id="ARBA00023015"/>
    </source>
</evidence>
<dbReference type="InterPro" id="IPR000847">
    <property type="entry name" value="LysR_HTH_N"/>
</dbReference>
<gene>
    <name evidence="6" type="ORF">AWB76_01074</name>
</gene>
<protein>
    <submittedName>
        <fullName evidence="6">LysR family transcriptional regulator</fullName>
    </submittedName>
</protein>
<dbReference type="OrthoDB" id="9785974at2"/>
<dbReference type="GO" id="GO:0003677">
    <property type="term" value="F:DNA binding"/>
    <property type="evidence" value="ECO:0007669"/>
    <property type="project" value="UniProtKB-KW"/>
</dbReference>
<evidence type="ECO:0000313" key="7">
    <source>
        <dbReference type="Proteomes" id="UP000054624"/>
    </source>
</evidence>
<name>A0A157ZRY2_9BURK</name>
<dbReference type="Gene3D" id="1.10.10.10">
    <property type="entry name" value="Winged helix-like DNA-binding domain superfamily/Winged helix DNA-binding domain"/>
    <property type="match status" value="1"/>
</dbReference>
<dbReference type="CDD" id="cd08421">
    <property type="entry name" value="PBP2_LTTR_like_1"/>
    <property type="match status" value="1"/>
</dbReference>
<keyword evidence="7" id="KW-1185">Reference proteome</keyword>
<reference evidence="7" key="1">
    <citation type="submission" date="2016-01" db="EMBL/GenBank/DDBJ databases">
        <authorList>
            <person name="Peeters Charlotte."/>
        </authorList>
    </citation>
    <scope>NUCLEOTIDE SEQUENCE [LARGE SCALE GENOMIC DNA]</scope>
</reference>
<dbReference type="EMBL" id="FCOI02000003">
    <property type="protein sequence ID" value="SAK47717.1"/>
    <property type="molecule type" value="Genomic_DNA"/>
</dbReference>
<dbReference type="InterPro" id="IPR036388">
    <property type="entry name" value="WH-like_DNA-bd_sf"/>
</dbReference>
<dbReference type="Gene3D" id="3.40.190.290">
    <property type="match status" value="1"/>
</dbReference>
<dbReference type="Pfam" id="PF03466">
    <property type="entry name" value="LysR_substrate"/>
    <property type="match status" value="1"/>
</dbReference>
<sequence>MRFDLTDMRLFLTVIERGSITAGAQAMHLALASASERIAGMEAALGAPLLERNRRGVQATAAGDAFVRHARAILGQVEQMRGELRSFATGLKGRIRMMSNTAALAAFLPPRLSRFLAAYPDLSIDLDERPSVDIVQALAESRADLGVVSDTADLGRLETHVLAQDQLVVVANRAHRIAGASAVAFAEIVGEAFVGLSDAALELHLAERASRLGKQISYRIRMRSVDNVGMLVEAGIGLAILSEASARMLERPALAVVPLSEPWAARRLHLCTRDFRALTPHARLLADTLMDGAAAS</sequence>
<keyword evidence="3" id="KW-0238">DNA-binding</keyword>
<dbReference type="Pfam" id="PF00126">
    <property type="entry name" value="HTH_1"/>
    <property type="match status" value="1"/>
</dbReference>
<evidence type="ECO:0000256" key="3">
    <source>
        <dbReference type="ARBA" id="ARBA00023125"/>
    </source>
</evidence>
<evidence type="ECO:0000256" key="1">
    <source>
        <dbReference type="ARBA" id="ARBA00009437"/>
    </source>
</evidence>
<dbReference type="GO" id="GO:0005829">
    <property type="term" value="C:cytosol"/>
    <property type="evidence" value="ECO:0007669"/>
    <property type="project" value="TreeGrafter"/>
</dbReference>
<dbReference type="InterPro" id="IPR005119">
    <property type="entry name" value="LysR_subst-bd"/>
</dbReference>
<dbReference type="GO" id="GO:0003700">
    <property type="term" value="F:DNA-binding transcription factor activity"/>
    <property type="evidence" value="ECO:0007669"/>
    <property type="project" value="InterPro"/>
</dbReference>
<evidence type="ECO:0000256" key="4">
    <source>
        <dbReference type="ARBA" id="ARBA00023163"/>
    </source>
</evidence>
<dbReference type="PROSITE" id="PS50931">
    <property type="entry name" value="HTH_LYSR"/>
    <property type="match status" value="1"/>
</dbReference>
<dbReference type="FunFam" id="1.10.10.10:FF:000001">
    <property type="entry name" value="LysR family transcriptional regulator"/>
    <property type="match status" value="1"/>
</dbReference>
<keyword evidence="2" id="KW-0805">Transcription regulation</keyword>
<accession>A0A157ZRY2</accession>
<comment type="similarity">
    <text evidence="1">Belongs to the LysR transcriptional regulatory family.</text>
</comment>
<evidence type="ECO:0000313" key="6">
    <source>
        <dbReference type="EMBL" id="SAK47717.1"/>
    </source>
</evidence>
<feature type="domain" description="HTH lysR-type" evidence="5">
    <location>
        <begin position="3"/>
        <end position="60"/>
    </location>
</feature>
<dbReference type="PANTHER" id="PTHR30419:SF2">
    <property type="entry name" value="LYSR FAMILY TRANSCRIPTIONAL REGULATOR"/>
    <property type="match status" value="1"/>
</dbReference>